<dbReference type="InterPro" id="IPR016181">
    <property type="entry name" value="Acyl_CoA_acyltransferase"/>
</dbReference>
<dbReference type="Proteomes" id="UP000298159">
    <property type="component" value="Unassembled WGS sequence"/>
</dbReference>
<dbReference type="PANTHER" id="PTHR43792">
    <property type="entry name" value="GNAT FAMILY, PUTATIVE (AFU_ORTHOLOGUE AFUA_3G00765)-RELATED-RELATED"/>
    <property type="match status" value="1"/>
</dbReference>
<dbReference type="Gene3D" id="3.40.630.30">
    <property type="match status" value="1"/>
</dbReference>
<dbReference type="Pfam" id="PF13302">
    <property type="entry name" value="Acetyltransf_3"/>
    <property type="match status" value="1"/>
</dbReference>
<reference evidence="2 3" key="1">
    <citation type="submission" date="2019-04" db="EMBL/GenBank/DDBJ databases">
        <title>Streptomyces sp. nov. Bv016 isolated from bark of Buahinia variegata.</title>
        <authorList>
            <person name="Kanchanasin P."/>
            <person name="Tanasupawat S."/>
            <person name="Yuki M."/>
            <person name="Kudo T."/>
        </authorList>
    </citation>
    <scope>NUCLEOTIDE SEQUENCE [LARGE SCALE GENOMIC DNA]</scope>
    <source>
        <strain evidence="2 3">Bv016</strain>
    </source>
</reference>
<dbReference type="SUPFAM" id="SSF55729">
    <property type="entry name" value="Acyl-CoA N-acyltransferases (Nat)"/>
    <property type="match status" value="1"/>
</dbReference>
<comment type="caution">
    <text evidence="2">The sequence shown here is derived from an EMBL/GenBank/DDBJ whole genome shotgun (WGS) entry which is preliminary data.</text>
</comment>
<dbReference type="PROSITE" id="PS51186">
    <property type="entry name" value="GNAT"/>
    <property type="match status" value="1"/>
</dbReference>
<organism evidence="2 3">
    <name type="scientific">Streptomyces bauhiniae</name>
    <dbReference type="NCBI Taxonomy" id="2340725"/>
    <lineage>
        <taxon>Bacteria</taxon>
        <taxon>Bacillati</taxon>
        <taxon>Actinomycetota</taxon>
        <taxon>Actinomycetes</taxon>
        <taxon>Kitasatosporales</taxon>
        <taxon>Streptomycetaceae</taxon>
        <taxon>Streptomyces</taxon>
    </lineage>
</organism>
<gene>
    <name evidence="2" type="ORF">E5083_06930</name>
</gene>
<name>A0A4Z1D9R6_9ACTN</name>
<proteinExistence type="predicted"/>
<dbReference type="RefSeq" id="WP_135784710.1">
    <property type="nucleotide sequence ID" value="NZ_SRRT01000002.1"/>
</dbReference>
<dbReference type="GO" id="GO:0016747">
    <property type="term" value="F:acyltransferase activity, transferring groups other than amino-acyl groups"/>
    <property type="evidence" value="ECO:0007669"/>
    <property type="project" value="InterPro"/>
</dbReference>
<keyword evidence="3" id="KW-1185">Reference proteome</keyword>
<evidence type="ECO:0000313" key="3">
    <source>
        <dbReference type="Proteomes" id="UP000298159"/>
    </source>
</evidence>
<dbReference type="AlphaFoldDB" id="A0A4Z1D9R6"/>
<feature type="domain" description="N-acetyltransferase" evidence="1">
    <location>
        <begin position="11"/>
        <end position="177"/>
    </location>
</feature>
<dbReference type="EMBL" id="SRRT01000002">
    <property type="protein sequence ID" value="TGN79369.1"/>
    <property type="molecule type" value="Genomic_DNA"/>
</dbReference>
<dbReference type="InterPro" id="IPR051531">
    <property type="entry name" value="N-acetyltransferase"/>
</dbReference>
<accession>A0A4Z1D9R6</accession>
<keyword evidence="2" id="KW-0808">Transferase</keyword>
<evidence type="ECO:0000259" key="1">
    <source>
        <dbReference type="PROSITE" id="PS51186"/>
    </source>
</evidence>
<dbReference type="InterPro" id="IPR000182">
    <property type="entry name" value="GNAT_dom"/>
</dbReference>
<sequence length="200" mass="21494">MHPVLCSSARLELRELAAEDVDGVFAIYGSSEATEHLSFEPRSHEQVGQIVIRAVASATAVPRTEYALAVTDRASGRLCGFGRLALDPHQPSGATIGFAMNSDWWGAGYGTETVRLLLHLGFDHLLLHRVWGARSPVNSASARVMTTVGMVEEGTIREHVRKGGRWRDSVVHAILDREWAAVSAGPVCLSAGRASGPGEQ</sequence>
<dbReference type="GeneID" id="95447330"/>
<evidence type="ECO:0000313" key="2">
    <source>
        <dbReference type="EMBL" id="TGN79369.1"/>
    </source>
</evidence>
<protein>
    <submittedName>
        <fullName evidence="2">N-acetyltransferase</fullName>
    </submittedName>
</protein>